<dbReference type="AlphaFoldDB" id="A0A2S2CP11"/>
<dbReference type="SUPFAM" id="SSF82866">
    <property type="entry name" value="Multidrug efflux transporter AcrB transmembrane domain"/>
    <property type="match status" value="1"/>
</dbReference>
<dbReference type="EMBL" id="CP029353">
    <property type="protein sequence ID" value="AWK86264.1"/>
    <property type="molecule type" value="Genomic_DNA"/>
</dbReference>
<dbReference type="GO" id="GO:0005886">
    <property type="term" value="C:plasma membrane"/>
    <property type="evidence" value="ECO:0007669"/>
    <property type="project" value="TreeGrafter"/>
</dbReference>
<keyword evidence="1" id="KW-0812">Transmembrane</keyword>
<dbReference type="Proteomes" id="UP000245629">
    <property type="component" value="Chromosome 2"/>
</dbReference>
<dbReference type="OrthoDB" id="9780358at2"/>
<evidence type="ECO:0000256" key="1">
    <source>
        <dbReference type="SAM" id="Phobius"/>
    </source>
</evidence>
<dbReference type="PANTHER" id="PTHR33406">
    <property type="entry name" value="MEMBRANE PROTEIN MJ1562-RELATED"/>
    <property type="match status" value="1"/>
</dbReference>
<feature type="transmembrane region" description="Helical" evidence="1">
    <location>
        <begin position="372"/>
        <end position="391"/>
    </location>
</feature>
<dbReference type="RefSeq" id="WP_109326173.1">
    <property type="nucleotide sequence ID" value="NZ_CP029353.1"/>
</dbReference>
<evidence type="ECO:0000313" key="3">
    <source>
        <dbReference type="Proteomes" id="UP000245629"/>
    </source>
</evidence>
<keyword evidence="1" id="KW-1133">Transmembrane helix</keyword>
<accession>A0A2S2CP11</accession>
<keyword evidence="1" id="KW-0472">Membrane</keyword>
<feature type="transmembrane region" description="Helical" evidence="1">
    <location>
        <begin position="343"/>
        <end position="366"/>
    </location>
</feature>
<feature type="transmembrane region" description="Helical" evidence="1">
    <location>
        <begin position="254"/>
        <end position="271"/>
    </location>
</feature>
<dbReference type="InterPro" id="IPR050545">
    <property type="entry name" value="Mycobact_MmpL"/>
</dbReference>
<evidence type="ECO:0008006" key="4">
    <source>
        <dbReference type="Google" id="ProtNLM"/>
    </source>
</evidence>
<feature type="transmembrane region" description="Helical" evidence="1">
    <location>
        <begin position="278"/>
        <end position="298"/>
    </location>
</feature>
<sequence length="690" mass="74711">MKRLAALAWLALVLLAGLYLAYRVQDGLTFRTDLLALLPREEQDPTLQRANEAVSRALGRRVVALVGDPSRERARAAALALSADLKVTGLVSSAGDEIDADRMKAMGSLYFPHRRGLLSAGDRTLLLAGRGEDIALRALSQAFGVFGMADANLLRNDPFLLLPSFFTGLPFPLSRLTPDDGLLTVVEDGTTWILVSAALAGEPFELDVQERVIGAFDASVERLRQTAPNLQVKRLGAVFFAQAGSQAALDESTWLSTLSLGGTVLLILLVFRRVGPLLHNLLALGVGLGVGLSGSLALFGELHVAALLFGTSLIGVAVDYSLHYSACLFDRTCATSRDRLAHVLPGITLGLVTTLIGYMALMLAPFPGLRQIAVFSILGLIAAFLTVVLWLPPLDHAAPLRHGHGMLAAAGHLWRFWEDARFRVPRVLLLLLLVVVGVVGLTRLHANDDVRRLQSLSPALVQEQEEIQRRIGATAASQFLLVRAADDEQALRRQEAIAATLDRLVGERAIAGYHMPAAFVPSAQRQAENRALLRDALESPWLASQRELLGLPPASPERDDPVPPLTLAAALGQGGVPFLGDLVLGSGLHVVALQGLARPDAVRAALAGVEGVRLVDPTADFSALLGKYRQRALLLIAASALLMVPALVWRYGWRGRCGPWCPPRWPWPWPLRWRRWRARASPSSTPWRWS</sequence>
<keyword evidence="3" id="KW-1185">Reference proteome</keyword>
<feature type="transmembrane region" description="Helical" evidence="1">
    <location>
        <begin position="632"/>
        <end position="653"/>
    </location>
</feature>
<organism evidence="2 3">
    <name type="scientific">Azospirillum thermophilum</name>
    <dbReference type="NCBI Taxonomy" id="2202148"/>
    <lineage>
        <taxon>Bacteria</taxon>
        <taxon>Pseudomonadati</taxon>
        <taxon>Pseudomonadota</taxon>
        <taxon>Alphaproteobacteria</taxon>
        <taxon>Rhodospirillales</taxon>
        <taxon>Azospirillaceae</taxon>
        <taxon>Azospirillum</taxon>
    </lineage>
</organism>
<feature type="transmembrane region" description="Helical" evidence="1">
    <location>
        <begin position="423"/>
        <end position="444"/>
    </location>
</feature>
<dbReference type="KEGG" id="azz:DEW08_08420"/>
<reference evidence="3" key="1">
    <citation type="submission" date="2018-05" db="EMBL/GenBank/DDBJ databases">
        <title>Azospirillum thermophila sp. nov., a novel isolated from hot spring.</title>
        <authorList>
            <person name="Zhao Z."/>
        </authorList>
    </citation>
    <scope>NUCLEOTIDE SEQUENCE [LARGE SCALE GENOMIC DNA]</scope>
    <source>
        <strain evidence="3">CFH 70021</strain>
    </source>
</reference>
<protein>
    <recommendedName>
        <fullName evidence="4">Membrane transport protein MMPL domain-containing protein</fullName>
    </recommendedName>
</protein>
<name>A0A2S2CP11_9PROT</name>
<gene>
    <name evidence="2" type="ORF">DEW08_08420</name>
</gene>
<proteinExistence type="predicted"/>
<feature type="transmembrane region" description="Helical" evidence="1">
    <location>
        <begin position="304"/>
        <end position="322"/>
    </location>
</feature>
<dbReference type="PANTHER" id="PTHR33406:SF13">
    <property type="entry name" value="MEMBRANE PROTEIN YDFJ"/>
    <property type="match status" value="1"/>
</dbReference>
<dbReference type="Gene3D" id="1.20.1640.10">
    <property type="entry name" value="Multidrug efflux transporter AcrB transmembrane domain"/>
    <property type="match status" value="1"/>
</dbReference>
<evidence type="ECO:0000313" key="2">
    <source>
        <dbReference type="EMBL" id="AWK86264.1"/>
    </source>
</evidence>